<sequence>MTRLDLTSTASPMPMMQAAHRPPRYPSAVEASDADGNPDWVRKHLGRCIFGFHPMTEDQLAKKLVLIDEVFS</sequence>
<name>A0ABW0HEZ1_9HYPH</name>
<accession>A0ABW0HEZ1</accession>
<feature type="region of interest" description="Disordered" evidence="1">
    <location>
        <begin position="1"/>
        <end position="33"/>
    </location>
</feature>
<keyword evidence="3" id="KW-1185">Reference proteome</keyword>
<evidence type="ECO:0000256" key="1">
    <source>
        <dbReference type="SAM" id="MobiDB-lite"/>
    </source>
</evidence>
<dbReference type="Proteomes" id="UP001596104">
    <property type="component" value="Unassembled WGS sequence"/>
</dbReference>
<comment type="caution">
    <text evidence="2">The sequence shown here is derived from an EMBL/GenBank/DDBJ whole genome shotgun (WGS) entry which is preliminary data.</text>
</comment>
<reference evidence="3" key="1">
    <citation type="journal article" date="2019" name="Int. J. Syst. Evol. Microbiol.">
        <title>The Global Catalogue of Microorganisms (GCM) 10K type strain sequencing project: providing services to taxonomists for standard genome sequencing and annotation.</title>
        <authorList>
            <consortium name="The Broad Institute Genomics Platform"/>
            <consortium name="The Broad Institute Genome Sequencing Center for Infectious Disease"/>
            <person name="Wu L."/>
            <person name="Ma J."/>
        </authorList>
    </citation>
    <scope>NUCLEOTIDE SEQUENCE [LARGE SCALE GENOMIC DNA]</scope>
    <source>
        <strain evidence="3">CGMCC 1.16326</strain>
    </source>
</reference>
<gene>
    <name evidence="2" type="ORF">ACFPPC_17735</name>
</gene>
<organism evidence="2 3">
    <name type="scientific">Bosea vestrisii</name>
    <dbReference type="NCBI Taxonomy" id="151416"/>
    <lineage>
        <taxon>Bacteria</taxon>
        <taxon>Pseudomonadati</taxon>
        <taxon>Pseudomonadota</taxon>
        <taxon>Alphaproteobacteria</taxon>
        <taxon>Hyphomicrobiales</taxon>
        <taxon>Boseaceae</taxon>
        <taxon>Bosea</taxon>
    </lineage>
</organism>
<dbReference type="EMBL" id="JBHSLV010000031">
    <property type="protein sequence ID" value="MFC5394484.1"/>
    <property type="molecule type" value="Genomic_DNA"/>
</dbReference>
<protein>
    <submittedName>
        <fullName evidence="2">Uncharacterized protein</fullName>
    </submittedName>
</protein>
<proteinExistence type="predicted"/>
<feature type="compositionally biased region" description="Polar residues" evidence="1">
    <location>
        <begin position="1"/>
        <end position="11"/>
    </location>
</feature>
<evidence type="ECO:0000313" key="3">
    <source>
        <dbReference type="Proteomes" id="UP001596104"/>
    </source>
</evidence>
<dbReference type="RefSeq" id="WP_377009816.1">
    <property type="nucleotide sequence ID" value="NZ_JBHSLV010000031.1"/>
</dbReference>
<evidence type="ECO:0000313" key="2">
    <source>
        <dbReference type="EMBL" id="MFC5394484.1"/>
    </source>
</evidence>